<sequence>MGFRTAGLLRSRTLWMGRAYSSVPGGDVIFSGIQPSGTPHLGNYFGAIRQWVEGPKTLRSLFSIADLHALTGLHDPSEMRSNIIRLTAGLLASGLDPKACILFQQSQVQEHTELSWILGSLSSVQSLTRMTQYRDKTRGVKESPLGLLIYPVLQSADILLYKGTRVPIGEDNIQNLELARSIARTFNRTYDTSLFPEPFSVLSESSKIKSLRNPANKMSKSDKDTRSCIYISDPPELIREKCKKAVTDCQGSLSYDPVNRPGVSNLILIHASILGVTPQRIVEEYSNLDTGGYKLLLADALSEHFRPIRERFGYYLKHEHVIHEVLKDGSDAAREIASSTMKEVKSIIGFT</sequence>
<comment type="subcellular location">
    <subcellularLocation>
        <location evidence="1">Mitochondrion</location>
    </subcellularLocation>
</comment>
<evidence type="ECO:0000256" key="6">
    <source>
        <dbReference type="ARBA" id="ARBA00022840"/>
    </source>
</evidence>
<organism evidence="11">
    <name type="scientific">Caligus rogercresseyi</name>
    <name type="common">Sea louse</name>
    <dbReference type="NCBI Taxonomy" id="217165"/>
    <lineage>
        <taxon>Eukaryota</taxon>
        <taxon>Metazoa</taxon>
        <taxon>Ecdysozoa</taxon>
        <taxon>Arthropoda</taxon>
        <taxon>Crustacea</taxon>
        <taxon>Multicrustacea</taxon>
        <taxon>Hexanauplia</taxon>
        <taxon>Copepoda</taxon>
        <taxon>Siphonostomatoida</taxon>
        <taxon>Caligidae</taxon>
        <taxon>Caligus</taxon>
    </lineage>
</organism>
<name>C1BP85_CALRO</name>
<dbReference type="PROSITE" id="PS00178">
    <property type="entry name" value="AA_TRNA_LIGASE_I"/>
    <property type="match status" value="1"/>
</dbReference>
<evidence type="ECO:0000256" key="4">
    <source>
        <dbReference type="ARBA" id="ARBA00022598"/>
    </source>
</evidence>
<dbReference type="PANTHER" id="PTHR43766">
    <property type="entry name" value="TRYPTOPHAN--TRNA LIGASE, MITOCHONDRIAL"/>
    <property type="match status" value="1"/>
</dbReference>
<evidence type="ECO:0000256" key="9">
    <source>
        <dbReference type="ARBA" id="ARBA00030268"/>
    </source>
</evidence>
<dbReference type="AlphaFoldDB" id="C1BP85"/>
<dbReference type="InterPro" id="IPR050203">
    <property type="entry name" value="Trp-tRNA_synthetase"/>
</dbReference>
<dbReference type="NCBIfam" id="TIGR00233">
    <property type="entry name" value="trpS"/>
    <property type="match status" value="1"/>
</dbReference>
<dbReference type="GO" id="GO:0005759">
    <property type="term" value="C:mitochondrial matrix"/>
    <property type="evidence" value="ECO:0007669"/>
    <property type="project" value="TreeGrafter"/>
</dbReference>
<keyword evidence="4 10" id="KW-0436">Ligase</keyword>
<keyword evidence="8 10" id="KW-0030">Aminoacyl-tRNA synthetase</keyword>
<dbReference type="InterPro" id="IPR002306">
    <property type="entry name" value="Trp-tRNA-ligase"/>
</dbReference>
<dbReference type="CDD" id="cd00806">
    <property type="entry name" value="TrpRS_core"/>
    <property type="match status" value="1"/>
</dbReference>
<dbReference type="GO" id="GO:0070183">
    <property type="term" value="P:mitochondrial tryptophanyl-tRNA aminoacylation"/>
    <property type="evidence" value="ECO:0007669"/>
    <property type="project" value="TreeGrafter"/>
</dbReference>
<evidence type="ECO:0000256" key="10">
    <source>
        <dbReference type="RuleBase" id="RU363036"/>
    </source>
</evidence>
<reference evidence="11" key="1">
    <citation type="submission" date="2009-03" db="EMBL/GenBank/DDBJ databases">
        <title>Caligus rogercresseyi ESTs and full-length cDNAs.</title>
        <authorList>
            <person name="Yasuike M."/>
            <person name="von Schalburg K."/>
            <person name="Cooper G."/>
            <person name="Leong J."/>
            <person name="Jones S.R.M."/>
            <person name="Koop B.F."/>
        </authorList>
    </citation>
    <scope>NUCLEOTIDE SEQUENCE</scope>
    <source>
        <tissue evidence="11">Whole tissue</tissue>
    </source>
</reference>
<evidence type="ECO:0000256" key="3">
    <source>
        <dbReference type="ARBA" id="ARBA00013161"/>
    </source>
</evidence>
<dbReference type="PANTHER" id="PTHR43766:SF1">
    <property type="entry name" value="TRYPTOPHAN--TRNA LIGASE, MITOCHONDRIAL"/>
    <property type="match status" value="1"/>
</dbReference>
<evidence type="ECO:0000256" key="2">
    <source>
        <dbReference type="ARBA" id="ARBA00005594"/>
    </source>
</evidence>
<dbReference type="GO" id="GO:0005524">
    <property type="term" value="F:ATP binding"/>
    <property type="evidence" value="ECO:0007669"/>
    <property type="project" value="UniProtKB-KW"/>
</dbReference>
<dbReference type="PRINTS" id="PR01039">
    <property type="entry name" value="TRNASYNTHTRP"/>
</dbReference>
<dbReference type="InterPro" id="IPR014729">
    <property type="entry name" value="Rossmann-like_a/b/a_fold"/>
</dbReference>
<dbReference type="FunFam" id="1.10.240.10:FF:000002">
    <property type="entry name" value="Tryptophan--tRNA ligase"/>
    <property type="match status" value="1"/>
</dbReference>
<dbReference type="Pfam" id="PF00579">
    <property type="entry name" value="tRNA-synt_1b"/>
    <property type="match status" value="1"/>
</dbReference>
<keyword evidence="6 10" id="KW-0067">ATP-binding</keyword>
<evidence type="ECO:0000256" key="8">
    <source>
        <dbReference type="ARBA" id="ARBA00023146"/>
    </source>
</evidence>
<accession>C1BP85</accession>
<dbReference type="GO" id="GO:0004830">
    <property type="term" value="F:tryptophan-tRNA ligase activity"/>
    <property type="evidence" value="ECO:0007669"/>
    <property type="project" value="UniProtKB-EC"/>
</dbReference>
<gene>
    <name evidence="11" type="primary">SYWM</name>
</gene>
<dbReference type="InterPro" id="IPR001412">
    <property type="entry name" value="aa-tRNA-synth_I_CS"/>
</dbReference>
<protein>
    <recommendedName>
        <fullName evidence="3">tryptophan--tRNA ligase</fullName>
        <ecNumber evidence="3">6.1.1.2</ecNumber>
    </recommendedName>
    <alternativeName>
        <fullName evidence="9">Tryptophanyl-tRNA synthetase</fullName>
    </alternativeName>
</protein>
<evidence type="ECO:0000313" key="11">
    <source>
        <dbReference type="EMBL" id="ACO10838.1"/>
    </source>
</evidence>
<dbReference type="EMBL" id="BT076414">
    <property type="protein sequence ID" value="ACO10838.1"/>
    <property type="molecule type" value="mRNA"/>
</dbReference>
<evidence type="ECO:0000256" key="1">
    <source>
        <dbReference type="ARBA" id="ARBA00004173"/>
    </source>
</evidence>
<dbReference type="SUPFAM" id="SSF52374">
    <property type="entry name" value="Nucleotidylyl transferase"/>
    <property type="match status" value="1"/>
</dbReference>
<comment type="similarity">
    <text evidence="2 10">Belongs to the class-I aminoacyl-tRNA synthetase family.</text>
</comment>
<dbReference type="InterPro" id="IPR002305">
    <property type="entry name" value="aa-tRNA-synth_Ic"/>
</dbReference>
<proteinExistence type="evidence at transcript level"/>
<keyword evidence="7 10" id="KW-0648">Protein biosynthesis</keyword>
<dbReference type="Gene3D" id="3.40.50.620">
    <property type="entry name" value="HUPs"/>
    <property type="match status" value="1"/>
</dbReference>
<keyword evidence="5 10" id="KW-0547">Nucleotide-binding</keyword>
<evidence type="ECO:0000256" key="5">
    <source>
        <dbReference type="ARBA" id="ARBA00022741"/>
    </source>
</evidence>
<dbReference type="EC" id="6.1.1.2" evidence="3"/>
<evidence type="ECO:0000256" key="7">
    <source>
        <dbReference type="ARBA" id="ARBA00022917"/>
    </source>
</evidence>
<dbReference type="Gene3D" id="1.10.240.10">
    <property type="entry name" value="Tyrosyl-Transfer RNA Synthetase"/>
    <property type="match status" value="1"/>
</dbReference>